<dbReference type="PANTHER" id="PTHR35894:SF5">
    <property type="entry name" value="MU-LIKE PROPHAGE FLUMU DNA TRANSPOSITION PROTEIN B"/>
    <property type="match status" value="1"/>
</dbReference>
<dbReference type="PANTHER" id="PTHR35894">
    <property type="entry name" value="GENERAL SECRETION PATHWAY PROTEIN A-RELATED"/>
    <property type="match status" value="1"/>
</dbReference>
<dbReference type="InterPro" id="IPR007730">
    <property type="entry name" value="SPOR-like_dom"/>
</dbReference>
<proteinExistence type="predicted"/>
<dbReference type="SUPFAM" id="SSF52540">
    <property type="entry name" value="P-loop containing nucleoside triphosphate hydrolases"/>
    <property type="match status" value="1"/>
</dbReference>
<feature type="domain" description="SPOR" evidence="2">
    <location>
        <begin position="386"/>
        <end position="464"/>
    </location>
</feature>
<reference evidence="4" key="1">
    <citation type="journal article" date="2019" name="Int. J. Syst. Evol. Microbiol.">
        <title>The Global Catalogue of Microorganisms (GCM) 10K type strain sequencing project: providing services to taxonomists for standard genome sequencing and annotation.</title>
        <authorList>
            <consortium name="The Broad Institute Genomics Platform"/>
            <consortium name="The Broad Institute Genome Sequencing Center for Infectious Disease"/>
            <person name="Wu L."/>
            <person name="Ma J."/>
        </authorList>
    </citation>
    <scope>NUCLEOTIDE SEQUENCE [LARGE SCALE GENOMIC DNA]</scope>
    <source>
        <strain evidence="4">JCM 18401</strain>
    </source>
</reference>
<dbReference type="InterPro" id="IPR052026">
    <property type="entry name" value="ExeA_AAA_ATPase_DNA-bind"/>
</dbReference>
<feature type="domain" description="Sigma-54 factor interaction" evidence="1">
    <location>
        <begin position="12"/>
        <end position="186"/>
    </location>
</feature>
<dbReference type="Pfam" id="PF13401">
    <property type="entry name" value="AAA_22"/>
    <property type="match status" value="1"/>
</dbReference>
<dbReference type="InterPro" id="IPR049945">
    <property type="entry name" value="AAA_22"/>
</dbReference>
<protein>
    <recommendedName>
        <fullName evidence="5">SPOR domain-containing protein</fullName>
    </recommendedName>
</protein>
<dbReference type="Pfam" id="PF05036">
    <property type="entry name" value="SPOR"/>
    <property type="match status" value="1"/>
</dbReference>
<dbReference type="EMBL" id="BAABJZ010000103">
    <property type="protein sequence ID" value="GAA4900707.1"/>
    <property type="molecule type" value="Genomic_DNA"/>
</dbReference>
<accession>A0ABP9FEQ4</accession>
<sequence>MSEPAAASTLLPSQRSLLERLRYLTEYGDHLILLHGARGMGKTVLAQAVLEHSGEFNQAFLTATAAGDPARLREQLIHQLIPHAVFDSLEPLPDTLERLAPEIPGRLLLVIDNAHWVADTLLAELLTLVMDSEAVTLHVTLILVCEDGLVGRLQAELPESFSARLLPVEIGALPLRERQRLYEQLALQGGKQGVANDEALERQLRQSDGSASAVVGLVEQLREARPLAAISPAHRGGIAALSVLVLALMIWLWLEPAAEPEAWDLASDVAEGPVSADDEIVPLAFVSSIALEGVPESDPDDRQEEWALDGAALDLAGSWPPEAVASDLAGSWPPEAVASDLPLAGEIQAEVALPEAEIDLSVPPVEVAVAPVTEISVPLSQQPLLQRPADSYVLQLAVFSYPKLIAGFMASHGIDDDVTVYRIDRQPQPWYVLVLGGFEDRQAAAAALAQMPEGIQSLSPYIKSMAAVQKELSEEQLLAEILRQQG</sequence>
<dbReference type="PROSITE" id="PS51724">
    <property type="entry name" value="SPOR"/>
    <property type="match status" value="1"/>
</dbReference>
<gene>
    <name evidence="3" type="ORF">GCM10023333_38260</name>
</gene>
<evidence type="ECO:0000313" key="4">
    <source>
        <dbReference type="Proteomes" id="UP001499988"/>
    </source>
</evidence>
<dbReference type="Gene3D" id="3.40.50.300">
    <property type="entry name" value="P-loop containing nucleotide triphosphate hydrolases"/>
    <property type="match status" value="1"/>
</dbReference>
<dbReference type="InterPro" id="IPR036680">
    <property type="entry name" value="SPOR-like_sf"/>
</dbReference>
<organism evidence="3 4">
    <name type="scientific">Ferrimonas pelagia</name>
    <dbReference type="NCBI Taxonomy" id="1177826"/>
    <lineage>
        <taxon>Bacteria</taxon>
        <taxon>Pseudomonadati</taxon>
        <taxon>Pseudomonadota</taxon>
        <taxon>Gammaproteobacteria</taxon>
        <taxon>Alteromonadales</taxon>
        <taxon>Ferrimonadaceae</taxon>
        <taxon>Ferrimonas</taxon>
    </lineage>
</organism>
<comment type="caution">
    <text evidence="3">The sequence shown here is derived from an EMBL/GenBank/DDBJ whole genome shotgun (WGS) entry which is preliminary data.</text>
</comment>
<dbReference type="InterPro" id="IPR002078">
    <property type="entry name" value="Sigma_54_int"/>
</dbReference>
<evidence type="ECO:0000259" key="1">
    <source>
        <dbReference type="PROSITE" id="PS50045"/>
    </source>
</evidence>
<evidence type="ECO:0000313" key="3">
    <source>
        <dbReference type="EMBL" id="GAA4900707.1"/>
    </source>
</evidence>
<dbReference type="Proteomes" id="UP001499988">
    <property type="component" value="Unassembled WGS sequence"/>
</dbReference>
<evidence type="ECO:0008006" key="5">
    <source>
        <dbReference type="Google" id="ProtNLM"/>
    </source>
</evidence>
<keyword evidence="4" id="KW-1185">Reference proteome</keyword>
<name>A0ABP9FEQ4_9GAMM</name>
<dbReference type="Gene3D" id="3.30.70.1070">
    <property type="entry name" value="Sporulation related repeat"/>
    <property type="match status" value="1"/>
</dbReference>
<dbReference type="InterPro" id="IPR027417">
    <property type="entry name" value="P-loop_NTPase"/>
</dbReference>
<dbReference type="PROSITE" id="PS50045">
    <property type="entry name" value="SIGMA54_INTERACT_4"/>
    <property type="match status" value="1"/>
</dbReference>
<evidence type="ECO:0000259" key="2">
    <source>
        <dbReference type="PROSITE" id="PS51724"/>
    </source>
</evidence>
<dbReference type="RefSeq" id="WP_345337099.1">
    <property type="nucleotide sequence ID" value="NZ_BAABJZ010000103.1"/>
</dbReference>